<dbReference type="EMBL" id="QBKI01000011">
    <property type="protein sequence ID" value="PTX14466.1"/>
    <property type="molecule type" value="Genomic_DNA"/>
</dbReference>
<protein>
    <submittedName>
        <fullName evidence="1">Polysaccharide lyase-like protein</fullName>
    </submittedName>
</protein>
<dbReference type="InterPro" id="IPR025975">
    <property type="entry name" value="Polysacc_lyase"/>
</dbReference>
<name>A0A2T5YD72_9BACT</name>
<dbReference type="Pfam" id="PF14099">
    <property type="entry name" value="Polysacc_lyase"/>
    <property type="match status" value="1"/>
</dbReference>
<evidence type="ECO:0000313" key="1">
    <source>
        <dbReference type="EMBL" id="PTX14466.1"/>
    </source>
</evidence>
<accession>A0A2T5YD72</accession>
<dbReference type="GO" id="GO:0016829">
    <property type="term" value="F:lyase activity"/>
    <property type="evidence" value="ECO:0007669"/>
    <property type="project" value="UniProtKB-KW"/>
</dbReference>
<dbReference type="AlphaFoldDB" id="A0A2T5YD72"/>
<dbReference type="OrthoDB" id="652886at2"/>
<evidence type="ECO:0000313" key="2">
    <source>
        <dbReference type="Proteomes" id="UP000244225"/>
    </source>
</evidence>
<organism evidence="1 2">
    <name type="scientific">Pontibacter mucosus</name>
    <dbReference type="NCBI Taxonomy" id="1649266"/>
    <lineage>
        <taxon>Bacteria</taxon>
        <taxon>Pseudomonadati</taxon>
        <taxon>Bacteroidota</taxon>
        <taxon>Cytophagia</taxon>
        <taxon>Cytophagales</taxon>
        <taxon>Hymenobacteraceae</taxon>
        <taxon>Pontibacter</taxon>
    </lineage>
</organism>
<proteinExistence type="predicted"/>
<reference evidence="1 2" key="1">
    <citation type="submission" date="2018-04" db="EMBL/GenBank/DDBJ databases">
        <title>Genomic Encyclopedia of Archaeal and Bacterial Type Strains, Phase II (KMG-II): from individual species to whole genera.</title>
        <authorList>
            <person name="Goeker M."/>
        </authorList>
    </citation>
    <scope>NUCLEOTIDE SEQUENCE [LARGE SCALE GENOMIC DNA]</scope>
    <source>
        <strain evidence="1 2">DSM 100162</strain>
    </source>
</reference>
<gene>
    <name evidence="1" type="ORF">C8N40_111131</name>
</gene>
<sequence length="725" mass="79150">MSLSTFAAFLPALTREPQPPVDPTGKLLASVALHRYGAVMTVNQNTDTLGTNKYPSEFWAMQYNIKPTAFVSRYMGADNTLTNFGRVEKSIYFQTDRWQHPSTGTIGLIPDYNSTTWSSAGAAVFNVTAGQAKPDRYPNHGQQLYDVSGGVYGWDSVQGAGTNNLAELTGLIDAEKSQYSEAPFAFSYRNGRNDTPEVYAPYFLGGRNSFFSTSGDANTSYGSGAGLPNNKTARLDYVDRASATRYADFTSGVASIGVESGGTATDRDNYLAQELLKTVQSKGFFQDFMHWHTAGTLVRDMYRLTRSTLLGQDVHFAGYEEALRYLWARQSVQSVTVEGTTVSLVWKAFDLPEALTIPVSIRIDTTGTDLAGKHLASSVGQVLRKSANVFVVEVPYGTSSFTVSETASPVYIDLGVPAIGFELSGTTLTVTCDKPCRVALWKAATGTAESSLGAPVRSTAYQTVHTFTLTSTEAAGDLYVGALSERGQSAVVKVGEAPPNNLLFSDNLEGSSYLSGWNIQNGGTAYAIQHQAAPGGGKALRFELRAGDPPNNSGTRTEVYYPERLEEAWYSFRVYFPSAEYADETGTSRESIAQWHQGGGSGSPYNMLLIQQGRFWLFLDNDAGRNIRLDIGSQVKDFWHTFVFYTRFSEFAEGHIKCWHNGTLVADETGPNLAAGFSLPEVKLGIYKWDWNNSGTTTTDKRVMWLDEVKIGNKDATYAQMAGQT</sequence>
<keyword evidence="1" id="KW-0456">Lyase</keyword>
<dbReference type="RefSeq" id="WP_108213392.1">
    <property type="nucleotide sequence ID" value="NZ_QBKI01000011.1"/>
</dbReference>
<keyword evidence="2" id="KW-1185">Reference proteome</keyword>
<dbReference type="Proteomes" id="UP000244225">
    <property type="component" value="Unassembled WGS sequence"/>
</dbReference>
<comment type="caution">
    <text evidence="1">The sequence shown here is derived from an EMBL/GenBank/DDBJ whole genome shotgun (WGS) entry which is preliminary data.</text>
</comment>
<dbReference type="Gene3D" id="2.60.120.200">
    <property type="match status" value="1"/>
</dbReference>